<dbReference type="InterPro" id="IPR009401">
    <property type="entry name" value="Med13_C"/>
</dbReference>
<feature type="region of interest" description="Disordered" evidence="10">
    <location>
        <begin position="1679"/>
        <end position="1706"/>
    </location>
</feature>
<comment type="subcellular location">
    <subcellularLocation>
        <location evidence="1 9">Nucleus</location>
    </subcellularLocation>
</comment>
<dbReference type="InterPro" id="IPR051139">
    <property type="entry name" value="Mediator_complx_sub13"/>
</dbReference>
<evidence type="ECO:0000256" key="3">
    <source>
        <dbReference type="ARBA" id="ARBA00019618"/>
    </source>
</evidence>
<reference evidence="15" key="1">
    <citation type="journal article" date="2017" name="Nat. Commun.">
        <title>The asparagus genome sheds light on the origin and evolution of a young Y chromosome.</title>
        <authorList>
            <person name="Harkess A."/>
            <person name="Zhou J."/>
            <person name="Xu C."/>
            <person name="Bowers J.E."/>
            <person name="Van der Hulst R."/>
            <person name="Ayyampalayam S."/>
            <person name="Mercati F."/>
            <person name="Riccardi P."/>
            <person name="McKain M.R."/>
            <person name="Kakrana A."/>
            <person name="Tang H."/>
            <person name="Ray J."/>
            <person name="Groenendijk J."/>
            <person name="Arikit S."/>
            <person name="Mathioni S.M."/>
            <person name="Nakano M."/>
            <person name="Shan H."/>
            <person name="Telgmann-Rauber A."/>
            <person name="Kanno A."/>
            <person name="Yue Z."/>
            <person name="Chen H."/>
            <person name="Li W."/>
            <person name="Chen Y."/>
            <person name="Xu X."/>
            <person name="Zhang Y."/>
            <person name="Luo S."/>
            <person name="Chen H."/>
            <person name="Gao J."/>
            <person name="Mao Z."/>
            <person name="Pires J.C."/>
            <person name="Luo M."/>
            <person name="Kudrna D."/>
            <person name="Wing R.A."/>
            <person name="Meyers B.C."/>
            <person name="Yi K."/>
            <person name="Kong H."/>
            <person name="Lavrijsen P."/>
            <person name="Sunseri F."/>
            <person name="Falavigna A."/>
            <person name="Ye Y."/>
            <person name="Leebens-Mack J.H."/>
            <person name="Chen G."/>
        </authorList>
    </citation>
    <scope>NUCLEOTIDE SEQUENCE [LARGE SCALE GENOMIC DNA]</scope>
    <source>
        <strain evidence="15">cv. DH0086</strain>
    </source>
</reference>
<proteinExistence type="inferred from homology"/>
<keyword evidence="8 9" id="KW-0539">Nucleus</keyword>
<dbReference type="Pfam" id="PF18296">
    <property type="entry name" value="MID_MedPIWI"/>
    <property type="match status" value="1"/>
</dbReference>
<dbReference type="Proteomes" id="UP000243459">
    <property type="component" value="Chromosome 3"/>
</dbReference>
<keyword evidence="5 9" id="KW-0805">Transcription regulation</keyword>
<gene>
    <name evidence="14" type="ORF">A4U43_C03F15350</name>
</gene>
<dbReference type="Pfam" id="PF11597">
    <property type="entry name" value="Med13_N"/>
    <property type="match status" value="1"/>
</dbReference>
<dbReference type="InterPro" id="IPR021643">
    <property type="entry name" value="Mediator_Med13_N"/>
</dbReference>
<dbReference type="InterPro" id="IPR041285">
    <property type="entry name" value="MID_MedPIWI"/>
</dbReference>
<evidence type="ECO:0000259" key="12">
    <source>
        <dbReference type="Pfam" id="PF11597"/>
    </source>
</evidence>
<feature type="region of interest" description="Disordered" evidence="10">
    <location>
        <begin position="597"/>
        <end position="616"/>
    </location>
</feature>
<evidence type="ECO:0000256" key="6">
    <source>
        <dbReference type="ARBA" id="ARBA00023159"/>
    </source>
</evidence>
<feature type="region of interest" description="Disordered" evidence="10">
    <location>
        <begin position="1870"/>
        <end position="1899"/>
    </location>
</feature>
<protein>
    <recommendedName>
        <fullName evidence="3 9">Mediator of RNA polymerase II transcription subunit 13</fullName>
    </recommendedName>
</protein>
<dbReference type="OMA" id="ADSMACH"/>
<dbReference type="PANTHER" id="PTHR48249:SF3">
    <property type="entry name" value="MEDIATOR OF RNA POLYMERASE II TRANSCRIPTION SUBUNIT 13"/>
    <property type="match status" value="1"/>
</dbReference>
<evidence type="ECO:0000256" key="8">
    <source>
        <dbReference type="ARBA" id="ARBA00023242"/>
    </source>
</evidence>
<dbReference type="EMBL" id="CM007383">
    <property type="protein sequence ID" value="ONK75293.1"/>
    <property type="molecule type" value="Genomic_DNA"/>
</dbReference>
<keyword evidence="7 9" id="KW-0804">Transcription</keyword>
<feature type="region of interest" description="Disordered" evidence="10">
    <location>
        <begin position="412"/>
        <end position="431"/>
    </location>
</feature>
<feature type="region of interest" description="Disordered" evidence="10">
    <location>
        <begin position="301"/>
        <end position="321"/>
    </location>
</feature>
<feature type="region of interest" description="Disordered" evidence="10">
    <location>
        <begin position="1054"/>
        <end position="1101"/>
    </location>
</feature>
<evidence type="ECO:0000313" key="15">
    <source>
        <dbReference type="Proteomes" id="UP000243459"/>
    </source>
</evidence>
<accession>A0A5P1FC20</accession>
<name>A0A5P1FC20_ASPOF</name>
<feature type="region of interest" description="Disordered" evidence="10">
    <location>
        <begin position="1499"/>
        <end position="1523"/>
    </location>
</feature>
<feature type="domain" description="MID" evidence="13">
    <location>
        <begin position="1146"/>
        <end position="1380"/>
    </location>
</feature>
<dbReference type="PANTHER" id="PTHR48249">
    <property type="entry name" value="MEDIATOR OF RNA POLYMERASE II TRANSCRIPTION SUBUNIT 13"/>
    <property type="match status" value="1"/>
</dbReference>
<evidence type="ECO:0000256" key="10">
    <source>
        <dbReference type="SAM" id="MobiDB-lite"/>
    </source>
</evidence>
<feature type="compositionally biased region" description="Low complexity" evidence="10">
    <location>
        <begin position="1870"/>
        <end position="1879"/>
    </location>
</feature>
<evidence type="ECO:0000259" key="13">
    <source>
        <dbReference type="Pfam" id="PF18296"/>
    </source>
</evidence>
<feature type="compositionally biased region" description="Low complexity" evidence="10">
    <location>
        <begin position="1499"/>
        <end position="1513"/>
    </location>
</feature>
<evidence type="ECO:0000259" key="11">
    <source>
        <dbReference type="Pfam" id="PF06333"/>
    </source>
</evidence>
<feature type="region of interest" description="Disordered" evidence="10">
    <location>
        <begin position="690"/>
        <end position="713"/>
    </location>
</feature>
<sequence>MWTNVFRIGELQVVSWFQFLPYESDPNPLPEKSLKSEQKDAATYLVLSAHLQLQNNGFLSTWTNSFVGPWDPSQGIHNPDEKIKLWLFLPGRHSSIDESAQAAVSKLRVIGTGLWLAPGDSEEVAVALSQALRNSLERSLRGLSYVRFGDVFTKCHSFASNTQNFRRVQPTIEFIFSVNEEAIYVHAIISAKHVRGLCSDDMERVSKHRSSNSTGEGLPVIVAPNGMRGRLTGCCPSDLVKHVYISKNKASKGLIGGMPFDVAQSSGCQLRGQSCFVEITLGCSSKCSSKTLESGVNQNKNTIHHGEVQMKPVGRSQQKQGSEDQLAILQRTFIYQPETVLVPLMHKAFARTSLKRFCRKNWSQKSLTELWPLWGFSYSSHIEHCLAFGSTCNDVIDGLEVDNMRLQRRLNSNSNSSSISSVSSTSSESDNVMAIDGDDLEADADSHGSKRAALLSNEQLENDGSRMVKRPRTGTDALGQTAGVLVQDANNSASAGLINFESQWDWDDDDDEKGFGLDIQIILSEFGDFGDFFENDVLSFGEPPGTAESQVLMLPAPDCEDVSASPCTGGMDVDQKLSPVALTSFEGVHLPRLALTENTQSKNTESTRDSRSLAENHFLPPSMGKFDYLTKAEAMMSFAPEYAAVETPVSEFSTSIFKSPYLPRSKRVESLQSSTSAYVYGITPSSSCVETSEEKLETTGKVGSAGHDTNSSARSSKLYDLVQVGRKKNDSKSTNNDISLLKGDASSLSGINSSTTTFTLQRKNEQTFEAGHLLLPVKTVLATEIECIMFQAAMCRIRHTLLSLNNHLPFGLSNVAGNVMPESCITRTPSDMVPNKYDMKKKDSLPVRIAGEFDGGIFEEPLTAQVGVWRSVGVPKVTKSSNMRISENSSSLAGNMLTDDGLSFSGQRQPLQELLDAMVLLVQQSTSFVDISLDMDDSESSYYLLALQEQGRRGFSCGPSMVHAGCGGLLATCHYMDIAGIDLIDPLSADVPPSSVISLLQSDIKVAMKSAFGNPDGPLTVFDWCKGRSQSIDSGASGDGYSYVSETKDSSGNLTIVGDSISPQSIGGSSCIREGPRMDESSQRRLSQEMGNSESEQQKGYSCGRPTVAVLPLPSILVGYQDDWLKTSPNCLEFWEKGLEPYALQKSVTYCAVCPDINLLTSAAADFFQQLGTVYEACRLGTHSPLVNGSQMELSPGKGPSSGLVLVDCPQQVKVAGNNLFSISSISDYFLALSKSWSVDKFISALGKVIRDLKLTTSSSQNQKEGSAGPCTVVYVVCPFPDSTAVLRTLIESSAAIGSVVLSPDRERQSWLLSQVARAQSCPAAADEVTSNVVMLSGFSIPKLVLQIVTVDCLLRVNRPVSELTVLKDIAFTVYNKARRVSRPIPSNDMFRTLSASGRQQASLMHAASPIQGMWKDCLAPRMSGSSLSREGELDAALRPGAWDNSWQASRTGLDSNRSADLHFQDETRCMFEPLFILAEPGSLERGSSVSVLGSASLESSSSKSGIDDSSGIYMQNSNSGRNSEVGTNSLLDIADHDQKLASLHCCYGWTEDWRWLACIWTDSRGELLDCNIFPFGGISSCQDTKVLQSLFVQVLHQGCQILSSSPDSGSVKARDIIITRIGGFFELECQEWQNAIYSVGGNDVKKWPLQLRRSTLNILSSSTNGTSLQQHEMGLIQERNLPPSPSSSLYSPRAKTSYMKSGLGQGNTKKQLLAGQTGADNSRGLLQLVQSISLVGVSIDHSLYLMLPADSSSSGTGTQNSSSGSTFSGYVEGFSPVKSVGSMPASYIVIPSPNMRSLSPTPLQLPTCLTSESPPLAHLLHSKGSAIPLSTGYIVSKAVPTMRKDPAEPVKDDWPSVLSVTLIDHYGGNNSSSSSNSSIQDKVGRGGSKQGRGVSIGPEAISNRDYELETHLVLQSVAAELQALSWMTVSPVYLERRSALPFHCDMILRLRRLLHYADKELSRPPDRAQGVS</sequence>
<feature type="compositionally biased region" description="Polar residues" evidence="10">
    <location>
        <begin position="1514"/>
        <end position="1523"/>
    </location>
</feature>
<keyword evidence="15" id="KW-1185">Reference proteome</keyword>
<evidence type="ECO:0000313" key="14">
    <source>
        <dbReference type="EMBL" id="ONK75293.1"/>
    </source>
</evidence>
<organism evidence="14 15">
    <name type="scientific">Asparagus officinalis</name>
    <name type="common">Garden asparagus</name>
    <dbReference type="NCBI Taxonomy" id="4686"/>
    <lineage>
        <taxon>Eukaryota</taxon>
        <taxon>Viridiplantae</taxon>
        <taxon>Streptophyta</taxon>
        <taxon>Embryophyta</taxon>
        <taxon>Tracheophyta</taxon>
        <taxon>Spermatophyta</taxon>
        <taxon>Magnoliopsida</taxon>
        <taxon>Liliopsida</taxon>
        <taxon>Asparagales</taxon>
        <taxon>Asparagaceae</taxon>
        <taxon>Asparagoideae</taxon>
        <taxon>Asparagus</taxon>
    </lineage>
</organism>
<keyword evidence="6 9" id="KW-0010">Activator</keyword>
<feature type="compositionally biased region" description="Basic and acidic residues" evidence="10">
    <location>
        <begin position="1074"/>
        <end position="1087"/>
    </location>
</feature>
<evidence type="ECO:0000256" key="4">
    <source>
        <dbReference type="ARBA" id="ARBA00022491"/>
    </source>
</evidence>
<evidence type="ECO:0000256" key="1">
    <source>
        <dbReference type="ARBA" id="ARBA00004123"/>
    </source>
</evidence>
<dbReference type="OrthoDB" id="103819at2759"/>
<evidence type="ECO:0000256" key="5">
    <source>
        <dbReference type="ARBA" id="ARBA00023015"/>
    </source>
</evidence>
<dbReference type="GO" id="GO:0045944">
    <property type="term" value="P:positive regulation of transcription by RNA polymerase II"/>
    <property type="evidence" value="ECO:0007669"/>
    <property type="project" value="TreeGrafter"/>
</dbReference>
<evidence type="ECO:0000256" key="7">
    <source>
        <dbReference type="ARBA" id="ARBA00023163"/>
    </source>
</evidence>
<feature type="domain" description="Mediator complex subunit Med13 C-terminal" evidence="11">
    <location>
        <begin position="1539"/>
        <end position="1947"/>
    </location>
</feature>
<feature type="domain" description="Mediator complex subunit Med13 N-terminal" evidence="12">
    <location>
        <begin position="2"/>
        <end position="245"/>
    </location>
</feature>
<feature type="compositionally biased region" description="Polar residues" evidence="10">
    <location>
        <begin position="1089"/>
        <end position="1100"/>
    </location>
</feature>
<dbReference type="Gramene" id="ONK75293">
    <property type="protein sequence ID" value="ONK75293"/>
    <property type="gene ID" value="A4U43_C03F15350"/>
</dbReference>
<comment type="subunit">
    <text evidence="9">Component of the Mediator complex.</text>
</comment>
<dbReference type="GO" id="GO:0016592">
    <property type="term" value="C:mediator complex"/>
    <property type="evidence" value="ECO:0007669"/>
    <property type="project" value="InterPro"/>
</dbReference>
<keyword evidence="4 9" id="KW-0678">Repressor</keyword>
<dbReference type="GO" id="GO:0003713">
    <property type="term" value="F:transcription coactivator activity"/>
    <property type="evidence" value="ECO:0007669"/>
    <property type="project" value="TreeGrafter"/>
</dbReference>
<evidence type="ECO:0000256" key="2">
    <source>
        <dbReference type="ARBA" id="ARBA00009354"/>
    </source>
</evidence>
<comment type="similarity">
    <text evidence="2 9">Belongs to the Mediator complex subunit 13 family.</text>
</comment>
<evidence type="ECO:0000256" key="9">
    <source>
        <dbReference type="RuleBase" id="RU364134"/>
    </source>
</evidence>
<dbReference type="Pfam" id="PF06333">
    <property type="entry name" value="Med13_C"/>
    <property type="match status" value="1"/>
</dbReference>
<feature type="compositionally biased region" description="Basic and acidic residues" evidence="10">
    <location>
        <begin position="605"/>
        <end position="614"/>
    </location>
</feature>
<comment type="function">
    <text evidence="9">Component of the Mediator complex, a coactivator involved in regulated transcription of nearly all RNA polymerase II-dependent genes. Mediator functions as a bridge to convey information from gene-specific regulatory proteins to the basal RNA polymerase II transcription machinery. Mediator is recruited to promoters by direct interactions with regulatory proteins and serves as a scaffold for the assembly of a functional preinitiation complex with RNA polymerase II and the general transcription factors.</text>
</comment>